<evidence type="ECO:0000259" key="6">
    <source>
        <dbReference type="PROSITE" id="PS50109"/>
    </source>
</evidence>
<dbReference type="Pfam" id="PF07494">
    <property type="entry name" value="Reg_prop"/>
    <property type="match status" value="2"/>
</dbReference>
<dbReference type="SUPFAM" id="SSF47384">
    <property type="entry name" value="Homodimeric domain of signal transducing histidine kinase"/>
    <property type="match status" value="1"/>
</dbReference>
<dbReference type="CDD" id="cd00063">
    <property type="entry name" value="FN3"/>
    <property type="match status" value="1"/>
</dbReference>
<evidence type="ECO:0000256" key="4">
    <source>
        <dbReference type="PROSITE-ProRule" id="PRU00169"/>
    </source>
</evidence>
<accession>A0A840GFS4</accession>
<dbReference type="InterPro" id="IPR036097">
    <property type="entry name" value="HisK_dim/P_sf"/>
</dbReference>
<evidence type="ECO:0000259" key="7">
    <source>
        <dbReference type="PROSITE" id="PS50110"/>
    </source>
</evidence>
<dbReference type="InterPro" id="IPR011123">
    <property type="entry name" value="Y_Y_Y"/>
</dbReference>
<dbReference type="InterPro" id="IPR011110">
    <property type="entry name" value="Reg_prop"/>
</dbReference>
<dbReference type="InterPro" id="IPR003961">
    <property type="entry name" value="FN3_dom"/>
</dbReference>
<dbReference type="Proteomes" id="UP000587070">
    <property type="component" value="Unassembled WGS sequence"/>
</dbReference>
<dbReference type="SUPFAM" id="SSF63829">
    <property type="entry name" value="Calcium-dependent phosphotriesterase"/>
    <property type="match status" value="2"/>
</dbReference>
<dbReference type="InterPro" id="IPR015943">
    <property type="entry name" value="WD40/YVTN_repeat-like_dom_sf"/>
</dbReference>
<dbReference type="EMBL" id="JACIGE010000005">
    <property type="protein sequence ID" value="MBB4247382.1"/>
    <property type="molecule type" value="Genomic_DNA"/>
</dbReference>
<comment type="caution">
    <text evidence="8">The sequence shown here is derived from an EMBL/GenBank/DDBJ whole genome shotgun (WGS) entry which is preliminary data.</text>
</comment>
<dbReference type="Gene3D" id="3.40.50.2300">
    <property type="match status" value="1"/>
</dbReference>
<keyword evidence="3 4" id="KW-0597">Phosphoprotein</keyword>
<dbReference type="Gene3D" id="2.130.10.10">
    <property type="entry name" value="YVTN repeat-like/Quinoprotein amine dehydrogenase"/>
    <property type="match status" value="4"/>
</dbReference>
<evidence type="ECO:0000313" key="8">
    <source>
        <dbReference type="EMBL" id="MBB4247382.1"/>
    </source>
</evidence>
<dbReference type="InterPro" id="IPR013783">
    <property type="entry name" value="Ig-like_fold"/>
</dbReference>
<sequence length="1182" mass="129896">MYFDAVASLSGEAPLAFLQDRQGFIWLAGSTGVFRHDGYRSVLYQNDASVPGSLPDDWVTALFEDRDGHVWAATHNGIARFDKQTGRFSRLAPPPDADGSRQNLLTKAIVGDGGGGLWLATRGGLWHFDLETSEFRAYRHDESRPDSLGSDNVSVLARDSRGGLWVGNWPTGLSYLANGSKTFRHYQLDSDTDAKRNPSNPRALLFDSRQRLWVGTDTSVFLWHDGTPWAERRRVSLPSERAEVRVYNIYEDPFGQVWVCSDVGLLRWDETRQKLLAYSHQVGDAHSLPANIVSTVLVDRSRTLWVGTNGAGVSRSDLADHGIEQIKPEIIAPENFKAWNFVSSFAEDGQGNIWLGGSGGLALVNLAERKLLRSIQNRPGLDTGLGSNKIQHLYQQPGGPLWIATGNGLGRLDPVSGRLQTRYFAGSGNNSINAIAPGRDGVLWLATAGGLIRYSISSGATQYFSHDPMHPGSLGPGANSCVLEDRAGNLWVGGGYQAGARGLYLLRAGSRDFVHLRHNSGDSSSLRSDIVSSIREDVHGDIWLGTSAGLSRANWAPDGTVRFERFEPHARVVSVLTDLANNIWTRNAKGLSRLDPVRGETASFTIFRGMSEGLRDEGANFRGKDGTLYFGSLHGVTVVRPDEVRQNTIPPQIAITNISVFNKSLLEWPESEDIKLAGSVTEPQHLQLSWKSSVFSLEFSALHFADPARNRFVYRLDGFDKDWQETSADNRVASYTNLDPGEYVFRVKAANSNGIWSENEIRLPITITPPFWSTNLFRVALLLLALLLVVFLYRWRVRQLTADQAHLEALVEERTRQLVDKERAKTRFLASASHDLRQPIQAITLFIGALRHGGLQEGQSSLVGRLEAAVEALRGLLDALLDVSKLDAGVITPLCASFSLHRLMEEITLDLSPLALDKGLRFKLFCPQREIMLNSDPQLLKMVLRNLIANAINYTERGGLLFAARLRQGKVCIQVWDTGIGISDSERGRIFEEFYQVANPQRDRAKGLGLGLSIVKRILALLKLPIVCRSRLGRGTLFEIVAPVGNSSELPAPGCTPPAKIDLASFAGKTFVVVEDDLLAANGLLCSLQAIGAEVIAYPSAEIALADRDRVYEGDYYVSDFRLPGSVSGIDFLNDIRMRRAAPCVLVTGDTSTGFIEAAHRSGLPVLFKPVALEQLLTSLSG</sequence>
<dbReference type="SMART" id="SM00387">
    <property type="entry name" value="HATPase_c"/>
    <property type="match status" value="1"/>
</dbReference>
<protein>
    <recommendedName>
        <fullName evidence="2">histidine kinase</fullName>
        <ecNumber evidence="2">2.7.13.3</ecNumber>
    </recommendedName>
</protein>
<organism evidence="8 9">
    <name type="scientific">Rhodocyclus tenuis</name>
    <name type="common">Rhodospirillum tenue</name>
    <dbReference type="NCBI Taxonomy" id="1066"/>
    <lineage>
        <taxon>Bacteria</taxon>
        <taxon>Pseudomonadati</taxon>
        <taxon>Pseudomonadota</taxon>
        <taxon>Betaproteobacteria</taxon>
        <taxon>Rhodocyclales</taxon>
        <taxon>Rhodocyclaceae</taxon>
        <taxon>Rhodocyclus</taxon>
    </lineage>
</organism>
<evidence type="ECO:0000256" key="5">
    <source>
        <dbReference type="SAM" id="Phobius"/>
    </source>
</evidence>
<keyword evidence="8" id="KW-0418">Kinase</keyword>
<dbReference type="RefSeq" id="WP_184415040.1">
    <property type="nucleotide sequence ID" value="NZ_JACIGE010000005.1"/>
</dbReference>
<dbReference type="PROSITE" id="PS50109">
    <property type="entry name" value="HIS_KIN"/>
    <property type="match status" value="1"/>
</dbReference>
<dbReference type="Gene3D" id="1.10.287.130">
    <property type="match status" value="1"/>
</dbReference>
<dbReference type="SUPFAM" id="SSF101898">
    <property type="entry name" value="NHL repeat"/>
    <property type="match status" value="1"/>
</dbReference>
<dbReference type="Pfam" id="PF07495">
    <property type="entry name" value="Y_Y_Y"/>
    <property type="match status" value="1"/>
</dbReference>
<keyword evidence="9" id="KW-1185">Reference proteome</keyword>
<dbReference type="Pfam" id="PF02518">
    <property type="entry name" value="HATPase_c"/>
    <property type="match status" value="1"/>
</dbReference>
<dbReference type="InterPro" id="IPR003661">
    <property type="entry name" value="HisK_dim/P_dom"/>
</dbReference>
<dbReference type="Pfam" id="PF00512">
    <property type="entry name" value="HisKA"/>
    <property type="match status" value="1"/>
</dbReference>
<dbReference type="SMART" id="SM00388">
    <property type="entry name" value="HisKA"/>
    <property type="match status" value="1"/>
</dbReference>
<dbReference type="InterPro" id="IPR036890">
    <property type="entry name" value="HATPase_C_sf"/>
</dbReference>
<dbReference type="SUPFAM" id="SSF55874">
    <property type="entry name" value="ATPase domain of HSP90 chaperone/DNA topoisomerase II/histidine kinase"/>
    <property type="match status" value="1"/>
</dbReference>
<dbReference type="GO" id="GO:0000155">
    <property type="term" value="F:phosphorelay sensor kinase activity"/>
    <property type="evidence" value="ECO:0007669"/>
    <property type="project" value="InterPro"/>
</dbReference>
<dbReference type="InterPro" id="IPR004358">
    <property type="entry name" value="Sig_transdc_His_kin-like_C"/>
</dbReference>
<comment type="catalytic activity">
    <reaction evidence="1">
        <text>ATP + protein L-histidine = ADP + protein N-phospho-L-histidine.</text>
        <dbReference type="EC" id="2.7.13.3"/>
    </reaction>
</comment>
<dbReference type="FunFam" id="2.60.40.10:FF:000791">
    <property type="entry name" value="Two-component system sensor histidine kinase/response regulator"/>
    <property type="match status" value="1"/>
</dbReference>
<evidence type="ECO:0000256" key="3">
    <source>
        <dbReference type="ARBA" id="ARBA00022553"/>
    </source>
</evidence>
<feature type="domain" description="Histidine kinase" evidence="6">
    <location>
        <begin position="831"/>
        <end position="1046"/>
    </location>
</feature>
<feature type="modified residue" description="4-aspartylphosphate" evidence="4">
    <location>
        <position position="1120"/>
    </location>
</feature>
<dbReference type="PANTHER" id="PTHR43547:SF2">
    <property type="entry name" value="HYBRID SIGNAL TRANSDUCTION HISTIDINE KINASE C"/>
    <property type="match status" value="1"/>
</dbReference>
<dbReference type="SUPFAM" id="SSF52172">
    <property type="entry name" value="CheY-like"/>
    <property type="match status" value="1"/>
</dbReference>
<dbReference type="InterPro" id="IPR005467">
    <property type="entry name" value="His_kinase_dom"/>
</dbReference>
<dbReference type="PROSITE" id="PS50110">
    <property type="entry name" value="RESPONSE_REGULATORY"/>
    <property type="match status" value="1"/>
</dbReference>
<dbReference type="PANTHER" id="PTHR43547">
    <property type="entry name" value="TWO-COMPONENT HISTIDINE KINASE"/>
    <property type="match status" value="1"/>
</dbReference>
<keyword evidence="5" id="KW-1133">Transmembrane helix</keyword>
<dbReference type="PRINTS" id="PR00344">
    <property type="entry name" value="BCTRLSENSOR"/>
</dbReference>
<keyword evidence="8" id="KW-0808">Transferase</keyword>
<proteinExistence type="predicted"/>
<evidence type="ECO:0000256" key="1">
    <source>
        <dbReference type="ARBA" id="ARBA00000085"/>
    </source>
</evidence>
<dbReference type="CDD" id="cd00082">
    <property type="entry name" value="HisKA"/>
    <property type="match status" value="1"/>
</dbReference>
<dbReference type="EC" id="2.7.13.3" evidence="2"/>
<dbReference type="SMART" id="SM00448">
    <property type="entry name" value="REC"/>
    <property type="match status" value="1"/>
</dbReference>
<evidence type="ECO:0000256" key="2">
    <source>
        <dbReference type="ARBA" id="ARBA00012438"/>
    </source>
</evidence>
<dbReference type="InterPro" id="IPR003594">
    <property type="entry name" value="HATPase_dom"/>
</dbReference>
<feature type="transmembrane region" description="Helical" evidence="5">
    <location>
        <begin position="776"/>
        <end position="795"/>
    </location>
</feature>
<dbReference type="InterPro" id="IPR001789">
    <property type="entry name" value="Sig_transdc_resp-reg_receiver"/>
</dbReference>
<feature type="domain" description="Response regulatory" evidence="7">
    <location>
        <begin position="1070"/>
        <end position="1182"/>
    </location>
</feature>
<dbReference type="InterPro" id="IPR011006">
    <property type="entry name" value="CheY-like_superfamily"/>
</dbReference>
<evidence type="ECO:0000313" key="9">
    <source>
        <dbReference type="Proteomes" id="UP000587070"/>
    </source>
</evidence>
<dbReference type="Gene3D" id="3.30.565.10">
    <property type="entry name" value="Histidine kinase-like ATPase, C-terminal domain"/>
    <property type="match status" value="1"/>
</dbReference>
<name>A0A840GFS4_RHOTE</name>
<keyword evidence="5" id="KW-0812">Transmembrane</keyword>
<gene>
    <name evidence="8" type="ORF">GGD90_001753</name>
</gene>
<reference evidence="8 9" key="1">
    <citation type="submission" date="2020-08" db="EMBL/GenBank/DDBJ databases">
        <title>Genome sequencing of Purple Non-Sulfur Bacteria from various extreme environments.</title>
        <authorList>
            <person name="Mayer M."/>
        </authorList>
    </citation>
    <scope>NUCLEOTIDE SEQUENCE [LARGE SCALE GENOMIC DNA]</scope>
    <source>
        <strain evidence="8 9">2761</strain>
    </source>
</reference>
<dbReference type="Gene3D" id="2.60.40.10">
    <property type="entry name" value="Immunoglobulins"/>
    <property type="match status" value="1"/>
</dbReference>
<keyword evidence="5" id="KW-0472">Membrane</keyword>
<dbReference type="AlphaFoldDB" id="A0A840GFS4"/>